<protein>
    <submittedName>
        <fullName evidence="1">Uncharacterized protein</fullName>
    </submittedName>
</protein>
<gene>
    <name evidence="1" type="ORF">BV898_08293</name>
</gene>
<keyword evidence="2" id="KW-1185">Reference proteome</keyword>
<dbReference type="EMBL" id="MTYJ01000058">
    <property type="protein sequence ID" value="OQV17671.1"/>
    <property type="molecule type" value="Genomic_DNA"/>
</dbReference>
<organism evidence="1 2">
    <name type="scientific">Hypsibius exemplaris</name>
    <name type="common">Freshwater tardigrade</name>
    <dbReference type="NCBI Taxonomy" id="2072580"/>
    <lineage>
        <taxon>Eukaryota</taxon>
        <taxon>Metazoa</taxon>
        <taxon>Ecdysozoa</taxon>
        <taxon>Tardigrada</taxon>
        <taxon>Eutardigrada</taxon>
        <taxon>Parachela</taxon>
        <taxon>Hypsibioidea</taxon>
        <taxon>Hypsibiidae</taxon>
        <taxon>Hypsibius</taxon>
    </lineage>
</organism>
<dbReference type="Proteomes" id="UP000192578">
    <property type="component" value="Unassembled WGS sequence"/>
</dbReference>
<sequence length="256" mass="29530">MATSPLPAKKCCLRSWTEEMEMRQKAVEKRTHAVAKKAELGKRQRNTWNRLKRPKNTAYSQDKVFHLRGFFWTYLHQIIYDGREAEEHVDYWSSSKNFCPMSSTQVPFGKRSLLNEPISIDSVDSDCLFLELPMPSSGRTPRSNWIGWRSTLVNSPKCFKDYRGPLWEIVLRNRRGFWHVNANVSHLPNLNYSALQGDDLMRVARCLLDYSNVEGEVGVFSAAASYSSTALCRLKLLIVHVYPLRATTTNRSRILP</sequence>
<comment type="caution">
    <text evidence="1">The sequence shown here is derived from an EMBL/GenBank/DDBJ whole genome shotgun (WGS) entry which is preliminary data.</text>
</comment>
<evidence type="ECO:0000313" key="1">
    <source>
        <dbReference type="EMBL" id="OQV17671.1"/>
    </source>
</evidence>
<accession>A0A1W0WR40</accession>
<proteinExistence type="predicted"/>
<reference evidence="2" key="1">
    <citation type="submission" date="2017-01" db="EMBL/GenBank/DDBJ databases">
        <title>Comparative genomics of anhydrobiosis in the tardigrade Hypsibius dujardini.</title>
        <authorList>
            <person name="Yoshida Y."/>
            <person name="Koutsovoulos G."/>
            <person name="Laetsch D."/>
            <person name="Stevens L."/>
            <person name="Kumar S."/>
            <person name="Horikawa D."/>
            <person name="Ishino K."/>
            <person name="Komine S."/>
            <person name="Tomita M."/>
            <person name="Blaxter M."/>
            <person name="Arakawa K."/>
        </authorList>
    </citation>
    <scope>NUCLEOTIDE SEQUENCE [LARGE SCALE GENOMIC DNA]</scope>
    <source>
        <strain evidence="2">Z151</strain>
    </source>
</reference>
<name>A0A1W0WR40_HYPEX</name>
<dbReference type="AlphaFoldDB" id="A0A1W0WR40"/>
<evidence type="ECO:0000313" key="2">
    <source>
        <dbReference type="Proteomes" id="UP000192578"/>
    </source>
</evidence>